<dbReference type="AlphaFoldDB" id="A0AAD9Y4T3"/>
<evidence type="ECO:0000313" key="2">
    <source>
        <dbReference type="Proteomes" id="UP001281614"/>
    </source>
</evidence>
<reference evidence="1" key="1">
    <citation type="submission" date="2023-02" db="EMBL/GenBank/DDBJ databases">
        <title>Colletotrichum kahawae CIFC_Que2 genome sequencing and assembly.</title>
        <authorList>
            <person name="Baroncelli R."/>
        </authorList>
    </citation>
    <scope>NUCLEOTIDE SEQUENCE</scope>
    <source>
        <strain evidence="1">CIFC_Que2</strain>
    </source>
</reference>
<gene>
    <name evidence="1" type="ORF">CKAH01_01766</name>
</gene>
<accession>A0AAD9Y4T3</accession>
<comment type="caution">
    <text evidence="1">The sequence shown here is derived from an EMBL/GenBank/DDBJ whole genome shotgun (WGS) entry which is preliminary data.</text>
</comment>
<dbReference type="GO" id="GO:0004386">
    <property type="term" value="F:helicase activity"/>
    <property type="evidence" value="ECO:0007669"/>
    <property type="project" value="UniProtKB-KW"/>
</dbReference>
<protein>
    <submittedName>
        <fullName evidence="1">DNA helicase</fullName>
    </submittedName>
</protein>
<keyword evidence="1" id="KW-0547">Nucleotide-binding</keyword>
<keyword evidence="2" id="KW-1185">Reference proteome</keyword>
<dbReference type="EMBL" id="VYYT01000444">
    <property type="protein sequence ID" value="KAK2735385.1"/>
    <property type="molecule type" value="Genomic_DNA"/>
</dbReference>
<organism evidence="1 2">
    <name type="scientific">Colletotrichum kahawae</name>
    <name type="common">Coffee berry disease fungus</name>
    <dbReference type="NCBI Taxonomy" id="34407"/>
    <lineage>
        <taxon>Eukaryota</taxon>
        <taxon>Fungi</taxon>
        <taxon>Dikarya</taxon>
        <taxon>Ascomycota</taxon>
        <taxon>Pezizomycotina</taxon>
        <taxon>Sordariomycetes</taxon>
        <taxon>Hypocreomycetidae</taxon>
        <taxon>Glomerellales</taxon>
        <taxon>Glomerellaceae</taxon>
        <taxon>Colletotrichum</taxon>
        <taxon>Colletotrichum gloeosporioides species complex</taxon>
    </lineage>
</organism>
<sequence length="78" mass="9068">MVDEDRPELLEIRHTWKTSPDYAGLLAFVDHDIEFWQVKEFDPTHHPGNQPQTATLADFFSEELTIDLDHFKLGCLAQ</sequence>
<name>A0AAD9Y4T3_COLKA</name>
<proteinExistence type="predicted"/>
<evidence type="ECO:0000313" key="1">
    <source>
        <dbReference type="EMBL" id="KAK2735385.1"/>
    </source>
</evidence>
<dbReference type="Proteomes" id="UP001281614">
    <property type="component" value="Unassembled WGS sequence"/>
</dbReference>
<keyword evidence="1" id="KW-0347">Helicase</keyword>
<keyword evidence="1" id="KW-0067">ATP-binding</keyword>
<keyword evidence="1" id="KW-0378">Hydrolase</keyword>